<dbReference type="Pfam" id="PF00691">
    <property type="entry name" value="OmpA"/>
    <property type="match status" value="1"/>
</dbReference>
<gene>
    <name evidence="5" type="ORF">SAMN04487971_102288</name>
</gene>
<feature type="compositionally biased region" description="Low complexity" evidence="2">
    <location>
        <begin position="356"/>
        <end position="415"/>
    </location>
</feature>
<keyword evidence="1" id="KW-0472">Membrane</keyword>
<feature type="region of interest" description="Disordered" evidence="2">
    <location>
        <begin position="182"/>
        <end position="415"/>
    </location>
</feature>
<dbReference type="InterPro" id="IPR006665">
    <property type="entry name" value="OmpA-like"/>
</dbReference>
<keyword evidence="3" id="KW-0732">Signal</keyword>
<feature type="compositionally biased region" description="Low complexity" evidence="2">
    <location>
        <begin position="282"/>
        <end position="343"/>
    </location>
</feature>
<dbReference type="CDD" id="cd07185">
    <property type="entry name" value="OmpA_C-like"/>
    <property type="match status" value="1"/>
</dbReference>
<sequence length="874" mass="87813">MPRTFFRNSTALALGLGLALPHVSGAQALPAPDAARTAQTRAGNMPELARMLDEEIRAGLKADDLNCLMNAPKPCPEGSPLFTPKGIAVQMVEDGSFILAPAPQQVKRVNGEGRLVPADGKLYGAPRSEADLPAPVRLAQADGETATDAVPLPDAAAEGNAGADAAAADAAAAAAAAEADAPVVAEEPAAEAPAPEPVAEAAPEPEPEAAAPAEAPAAAEEPAAEAEEPAVEAAAPEETAEAAPEAAPEPAEAPVVEAEPAAEAPAQAAEAAAEDTAEDQPEAAAEPAEAPVVAAETPAQAAEEAAASPEAPTPAPQAQAAPETSEPAAAAEAPAAADAPSEADLARALAERSEGEASTDAAPAAESGAAASAASADRDAGAAPAAEATSPAEAAGQAAAESAATDGTATTPIVEGTASEGTAPAAEAAAGAGATAATAAEGAAPVVTEGAAATPTAPTDEELAAALAGAREVPEAEARPTDAAREAAAAAAAPAAAALAETAAPVTTSDTRQVTEETSRSATEDFLTDVRGALRQGDIPVVGGTQGATAPVVVGADGQPVTTDGARTEARDNEDDDRSNLENVLRQAVLPALAGLAVGQLLSNNRQVELNTGDRVVVTRPDGSQEIIKDDNALLLRPGSTVQTEEYADGSTRTIVTREDGSQVVTIRDADLRVLRRTLVQPNGTTTALIDETAQVAPVDVASLPPPARPVVVAPGQQLSEDALREALRRETQVDRTFTLGQIRNIPEVRALVAPVDIQAITFDTGSAAIKPDQAQALASLGRVIADSVRQNPSEMYLIEGHTDTVGADAMNLALSDRRAESVALALTEFFGVPPENMVVQGYGEQFLKVPQEGDIRANRRASVRRITDLLARS</sequence>
<feature type="compositionally biased region" description="Low complexity" evidence="2">
    <location>
        <begin position="182"/>
        <end position="221"/>
    </location>
</feature>
<dbReference type="OrthoDB" id="9792021at2"/>
<dbReference type="EMBL" id="FNGE01000002">
    <property type="protein sequence ID" value="SDK69364.1"/>
    <property type="molecule type" value="Genomic_DNA"/>
</dbReference>
<feature type="compositionally biased region" description="Low complexity" evidence="2">
    <location>
        <begin position="231"/>
        <end position="271"/>
    </location>
</feature>
<dbReference type="InterPro" id="IPR036737">
    <property type="entry name" value="OmpA-like_sf"/>
</dbReference>
<protein>
    <submittedName>
        <fullName evidence="5">Outer membrane protein OmpA</fullName>
    </submittedName>
</protein>
<keyword evidence="6" id="KW-1185">Reference proteome</keyword>
<dbReference type="SUPFAM" id="SSF103088">
    <property type="entry name" value="OmpA-like"/>
    <property type="match status" value="1"/>
</dbReference>
<dbReference type="GO" id="GO:0016020">
    <property type="term" value="C:membrane"/>
    <property type="evidence" value="ECO:0007669"/>
    <property type="project" value="UniProtKB-UniRule"/>
</dbReference>
<dbReference type="PANTHER" id="PTHR30329:SF21">
    <property type="entry name" value="LIPOPROTEIN YIAD-RELATED"/>
    <property type="match status" value="1"/>
</dbReference>
<evidence type="ECO:0000256" key="1">
    <source>
        <dbReference type="PROSITE-ProRule" id="PRU00473"/>
    </source>
</evidence>
<feature type="compositionally biased region" description="Acidic residues" evidence="2">
    <location>
        <begin position="272"/>
        <end position="281"/>
    </location>
</feature>
<feature type="compositionally biased region" description="Low complexity" evidence="2">
    <location>
        <begin position="486"/>
        <end position="505"/>
    </location>
</feature>
<evidence type="ECO:0000313" key="5">
    <source>
        <dbReference type="EMBL" id="SDK69364.1"/>
    </source>
</evidence>
<feature type="chain" id="PRO_5011540804" evidence="3">
    <location>
        <begin position="29"/>
        <end position="874"/>
    </location>
</feature>
<proteinExistence type="predicted"/>
<evidence type="ECO:0000256" key="3">
    <source>
        <dbReference type="SAM" id="SignalP"/>
    </source>
</evidence>
<dbReference type="STRING" id="525640.SAMN04487971_102288"/>
<dbReference type="PANTHER" id="PTHR30329">
    <property type="entry name" value="STATOR ELEMENT OF FLAGELLAR MOTOR COMPLEX"/>
    <property type="match status" value="1"/>
</dbReference>
<evidence type="ECO:0000259" key="4">
    <source>
        <dbReference type="PROSITE" id="PS51123"/>
    </source>
</evidence>
<feature type="region of interest" description="Disordered" evidence="2">
    <location>
        <begin position="541"/>
        <end position="579"/>
    </location>
</feature>
<feature type="compositionally biased region" description="Basic and acidic residues" evidence="2">
    <location>
        <begin position="472"/>
        <end position="485"/>
    </location>
</feature>
<organism evidence="5 6">
    <name type="scientific">Paracoccus chinensis</name>
    <dbReference type="NCBI Taxonomy" id="525640"/>
    <lineage>
        <taxon>Bacteria</taxon>
        <taxon>Pseudomonadati</taxon>
        <taxon>Pseudomonadota</taxon>
        <taxon>Alphaproteobacteria</taxon>
        <taxon>Rhodobacterales</taxon>
        <taxon>Paracoccaceae</taxon>
        <taxon>Paracoccus</taxon>
    </lineage>
</organism>
<dbReference type="RefSeq" id="WP_090752751.1">
    <property type="nucleotide sequence ID" value="NZ_FNGE01000002.1"/>
</dbReference>
<evidence type="ECO:0000313" key="6">
    <source>
        <dbReference type="Proteomes" id="UP000199555"/>
    </source>
</evidence>
<dbReference type="AlphaFoldDB" id="A0A1G9DZR5"/>
<feature type="signal peptide" evidence="3">
    <location>
        <begin position="1"/>
        <end position="28"/>
    </location>
</feature>
<dbReference type="InterPro" id="IPR050330">
    <property type="entry name" value="Bact_OuterMem_StrucFunc"/>
</dbReference>
<accession>A0A1G9DZR5</accession>
<dbReference type="Proteomes" id="UP000199555">
    <property type="component" value="Unassembled WGS sequence"/>
</dbReference>
<dbReference type="PROSITE" id="PS51123">
    <property type="entry name" value="OMPA_2"/>
    <property type="match status" value="1"/>
</dbReference>
<name>A0A1G9DZR5_9RHOB</name>
<reference evidence="6" key="1">
    <citation type="submission" date="2016-10" db="EMBL/GenBank/DDBJ databases">
        <authorList>
            <person name="Varghese N."/>
            <person name="Submissions S."/>
        </authorList>
    </citation>
    <scope>NUCLEOTIDE SEQUENCE [LARGE SCALE GENOMIC DNA]</scope>
    <source>
        <strain evidence="6">CGMCC 1.7655</strain>
    </source>
</reference>
<feature type="region of interest" description="Disordered" evidence="2">
    <location>
        <begin position="468"/>
        <end position="526"/>
    </location>
</feature>
<feature type="domain" description="OmpA-like" evidence="4">
    <location>
        <begin position="750"/>
        <end position="874"/>
    </location>
</feature>
<dbReference type="Gene3D" id="3.30.1330.60">
    <property type="entry name" value="OmpA-like domain"/>
    <property type="match status" value="1"/>
</dbReference>
<feature type="compositionally biased region" description="Basic and acidic residues" evidence="2">
    <location>
        <begin position="513"/>
        <end position="523"/>
    </location>
</feature>
<evidence type="ECO:0000256" key="2">
    <source>
        <dbReference type="SAM" id="MobiDB-lite"/>
    </source>
</evidence>